<name>A0A8B7WI72_CASCN</name>
<feature type="compositionally biased region" description="Pro residues" evidence="1">
    <location>
        <begin position="465"/>
        <end position="476"/>
    </location>
</feature>
<accession>A0A8B7WI72</accession>
<dbReference type="OrthoDB" id="9808992at2759"/>
<evidence type="ECO:0000256" key="1">
    <source>
        <dbReference type="SAM" id="MobiDB-lite"/>
    </source>
</evidence>
<reference evidence="3" key="1">
    <citation type="submission" date="2025-08" db="UniProtKB">
        <authorList>
            <consortium name="RefSeq"/>
        </authorList>
    </citation>
    <scope>IDENTIFICATION</scope>
    <source>
        <tissue evidence="3">Leukocyte</tissue>
    </source>
</reference>
<evidence type="ECO:0000259" key="2">
    <source>
        <dbReference type="Pfam" id="PF15442"/>
    </source>
</evidence>
<dbReference type="RefSeq" id="XP_020043338.1">
    <property type="nucleotide sequence ID" value="XM_020187749.1"/>
</dbReference>
<dbReference type="InterPro" id="IPR027898">
    <property type="entry name" value="DUF4629"/>
</dbReference>
<dbReference type="InterPro" id="IPR040292">
    <property type="entry name" value="C2orf78-like"/>
</dbReference>
<sequence>MNCSASATQTHIISSLLVSTVNVNSSLTMSENFQNPPLLGIDNSLQVSLPVMSNATSLTGRVCNFSRDSGPDVTPAWLEPSDSDTSFQSLMGNAYLYQHCSITMSSQFTGQSQISTSAANIVVPLYPSLPAKFVQVAPSQIPNQGHSLSFPYQERSEVYYYNQNILGPLISLELVSSLQSYGSVSYAGGRASVLQPEMVMVQKQVQTECVLTPVSTSGVFHSGTAQPITKEFTRSCTIQNSHSQQSQWYKQHQGGKVQYTGPIRKKNGVIELANEFPKAKIQHQNPKCLLEGEVIVFTAASSDRPPVNTSKHFHIEPPKATYSRVSKAKGHGQEKNKIISENISNKAEESKQRGNKRKSEKTTIPKAKHNRSQSELSQENFKKPQSSLGMQLLESVQVFHTLGNKNDNFIGPSSCQALGNSSTTKGSKCSPAIKSQLHTPHECKGPKKFQVKAPKQDSSVGNECPSPPVYEMPPPGKVKLAPLAFPRLDKSQPQPPSCRPQSLPSCRPTASYPVQLHSNTTQSEAVNASQPASANMSSIGPAKPAWPISNNATLLGFTKSIKPSVSQSAAALPTPYKTSSCTFFQWEPECTAVTKFQPQHKLQTQILLQDFGL</sequence>
<dbReference type="PANTHER" id="PTHR31466:SF1">
    <property type="entry name" value="RIKEN CDNA 4930433I11 GENE"/>
    <property type="match status" value="1"/>
</dbReference>
<feature type="domain" description="DUF4629" evidence="2">
    <location>
        <begin position="264"/>
        <end position="406"/>
    </location>
</feature>
<evidence type="ECO:0000313" key="3">
    <source>
        <dbReference type="RefSeq" id="XP_020043338.1"/>
    </source>
</evidence>
<feature type="compositionally biased region" description="Low complexity" evidence="1">
    <location>
        <begin position="499"/>
        <end position="508"/>
    </location>
</feature>
<organism evidence="3">
    <name type="scientific">Castor canadensis</name>
    <name type="common">American beaver</name>
    <dbReference type="NCBI Taxonomy" id="51338"/>
    <lineage>
        <taxon>Eukaryota</taxon>
        <taxon>Metazoa</taxon>
        <taxon>Chordata</taxon>
        <taxon>Craniata</taxon>
        <taxon>Vertebrata</taxon>
        <taxon>Euteleostomi</taxon>
        <taxon>Mammalia</taxon>
        <taxon>Eutheria</taxon>
        <taxon>Euarchontoglires</taxon>
        <taxon>Glires</taxon>
        <taxon>Rodentia</taxon>
        <taxon>Castorimorpha</taxon>
        <taxon>Castoridae</taxon>
        <taxon>Castor</taxon>
    </lineage>
</organism>
<feature type="region of interest" description="Disordered" evidence="1">
    <location>
        <begin position="437"/>
        <end position="510"/>
    </location>
</feature>
<protein>
    <submittedName>
        <fullName evidence="3">Uncharacterized protein C2orf78-like</fullName>
    </submittedName>
</protein>
<feature type="compositionally biased region" description="Polar residues" evidence="1">
    <location>
        <begin position="373"/>
        <end position="385"/>
    </location>
</feature>
<dbReference type="KEGG" id="ccan:109702398"/>
<dbReference type="Pfam" id="PF15442">
    <property type="entry name" value="DUF4629"/>
    <property type="match status" value="1"/>
</dbReference>
<dbReference type="PANTHER" id="PTHR31466">
    <property type="entry name" value="GENE 5591-RELATED"/>
    <property type="match status" value="1"/>
</dbReference>
<feature type="region of interest" description="Disordered" evidence="1">
    <location>
        <begin position="303"/>
        <end position="385"/>
    </location>
</feature>
<proteinExistence type="predicted"/>
<gene>
    <name evidence="3" type="primary">LOC109702398</name>
</gene>
<dbReference type="AlphaFoldDB" id="A0A8B7WI72"/>